<dbReference type="Gene3D" id="3.40.50.300">
    <property type="entry name" value="P-loop containing nucleotide triphosphate hydrolases"/>
    <property type="match status" value="1"/>
</dbReference>
<dbReference type="AlphaFoldDB" id="W4P507"/>
<comment type="caution">
    <text evidence="3">The sequence shown here is derived from an EMBL/GenBank/DDBJ whole genome shotgun (WGS) entry which is preliminary data.</text>
</comment>
<keyword evidence="1" id="KW-0547">Nucleotide-binding</keyword>
<reference evidence="3 4" key="1">
    <citation type="journal article" date="2014" name="Genome Announc.">
        <title>Draft Genome Sequences of Three Strains of Bacteroides pyogenes Isolated from a Cat and Swine.</title>
        <authorList>
            <person name="Sakamoto M."/>
            <person name="Oshima K."/>
            <person name="Suda W."/>
            <person name="Kitamura K."/>
            <person name="Iida T."/>
            <person name="Hattori M."/>
            <person name="Ohkuma M."/>
        </authorList>
    </citation>
    <scope>NUCLEOTIDE SEQUENCE [LARGE SCALE GENOMIC DNA]</scope>
    <source>
        <strain evidence="3 4">JCM 6292</strain>
    </source>
</reference>
<evidence type="ECO:0000313" key="3">
    <source>
        <dbReference type="EMBL" id="GAE14835.1"/>
    </source>
</evidence>
<protein>
    <submittedName>
        <fullName evidence="3">Tyrosine-protein kinase Wzc</fullName>
    </submittedName>
</protein>
<dbReference type="InterPro" id="IPR033756">
    <property type="entry name" value="YlxH/NBP35"/>
</dbReference>
<dbReference type="InterPro" id="IPR027417">
    <property type="entry name" value="P-loop_NTPase"/>
</dbReference>
<dbReference type="Pfam" id="PF10609">
    <property type="entry name" value="ParA"/>
    <property type="match status" value="1"/>
</dbReference>
<sequence>MIYLLALMLGLAIPVGVIYLLDLTKYKIEGHTDVEKLTSVPIVGDIPLTGEGAKQGSIAVFENQNNMMSETFRHIRTNLQFMLQDKQVILFTSTVSGEGKSFVSSNLALSLSYLGKKVVIVGLDIRKPGLNKVFRLSTKEKGITQYLANPSMDIMELVQLRT</sequence>
<evidence type="ECO:0000256" key="2">
    <source>
        <dbReference type="ARBA" id="ARBA00022840"/>
    </source>
</evidence>
<keyword evidence="3" id="KW-0418">Kinase</keyword>
<organism evidence="3 4">
    <name type="scientific">Bacteroides pyogenes JCM 6292</name>
    <dbReference type="NCBI Taxonomy" id="1235809"/>
    <lineage>
        <taxon>Bacteria</taxon>
        <taxon>Pseudomonadati</taxon>
        <taxon>Bacteroidota</taxon>
        <taxon>Bacteroidia</taxon>
        <taxon>Bacteroidales</taxon>
        <taxon>Bacteroidaceae</taxon>
        <taxon>Bacteroides</taxon>
    </lineage>
</organism>
<dbReference type="Proteomes" id="UP000018861">
    <property type="component" value="Unassembled WGS sequence"/>
</dbReference>
<evidence type="ECO:0000256" key="1">
    <source>
        <dbReference type="ARBA" id="ARBA00022741"/>
    </source>
</evidence>
<gene>
    <name evidence="3" type="ORF">JCM6292_1026</name>
</gene>
<proteinExistence type="predicted"/>
<name>W4P507_9BACE</name>
<keyword evidence="2" id="KW-0067">ATP-binding</keyword>
<dbReference type="PANTHER" id="PTHR32309">
    <property type="entry name" value="TYROSINE-PROTEIN KINASE"/>
    <property type="match status" value="1"/>
</dbReference>
<accession>W4P507</accession>
<dbReference type="GO" id="GO:0004713">
    <property type="term" value="F:protein tyrosine kinase activity"/>
    <property type="evidence" value="ECO:0007669"/>
    <property type="project" value="TreeGrafter"/>
</dbReference>
<dbReference type="GO" id="GO:0005886">
    <property type="term" value="C:plasma membrane"/>
    <property type="evidence" value="ECO:0007669"/>
    <property type="project" value="TreeGrafter"/>
</dbReference>
<dbReference type="InterPro" id="IPR050445">
    <property type="entry name" value="Bact_polysacc_biosynth/exp"/>
</dbReference>
<dbReference type="PANTHER" id="PTHR32309:SF13">
    <property type="entry name" value="FERRIC ENTEROBACTIN TRANSPORT PROTEIN FEPE"/>
    <property type="match status" value="1"/>
</dbReference>
<evidence type="ECO:0000313" key="4">
    <source>
        <dbReference type="Proteomes" id="UP000018861"/>
    </source>
</evidence>
<dbReference type="EMBL" id="BAIQ01000008">
    <property type="protein sequence ID" value="GAE14835.1"/>
    <property type="molecule type" value="Genomic_DNA"/>
</dbReference>
<keyword evidence="3" id="KW-0808">Transferase</keyword>
<dbReference type="SUPFAM" id="SSF52540">
    <property type="entry name" value="P-loop containing nucleoside triphosphate hydrolases"/>
    <property type="match status" value="1"/>
</dbReference>
<dbReference type="GO" id="GO:0005524">
    <property type="term" value="F:ATP binding"/>
    <property type="evidence" value="ECO:0007669"/>
    <property type="project" value="UniProtKB-KW"/>
</dbReference>